<dbReference type="InterPro" id="IPR036615">
    <property type="entry name" value="Mur_ligase_C_dom_sf"/>
</dbReference>
<evidence type="ECO:0000313" key="21">
    <source>
        <dbReference type="EMBL" id="MST61881.1"/>
    </source>
</evidence>
<dbReference type="GO" id="GO:0008764">
    <property type="term" value="F:UDP-N-acetylmuramoylalanine-D-glutamate ligase activity"/>
    <property type="evidence" value="ECO:0007669"/>
    <property type="project" value="UniProtKB-UniRule"/>
</dbReference>
<evidence type="ECO:0000256" key="11">
    <source>
        <dbReference type="ARBA" id="ARBA00022960"/>
    </source>
</evidence>
<dbReference type="PANTHER" id="PTHR43692:SF1">
    <property type="entry name" value="UDP-N-ACETYLMURAMOYLALANINE--D-GLUTAMATE LIGASE"/>
    <property type="match status" value="1"/>
</dbReference>
<evidence type="ECO:0000256" key="7">
    <source>
        <dbReference type="ARBA" id="ARBA00022490"/>
    </source>
</evidence>
<comment type="function">
    <text evidence="1 17 18">Cell wall formation. Catalyzes the addition of glutamate to the nucleotide precursor UDP-N-acetylmuramoyl-L-alanine (UMA).</text>
</comment>
<feature type="binding site" evidence="17">
    <location>
        <begin position="119"/>
        <end position="125"/>
    </location>
    <ligand>
        <name>ATP</name>
        <dbReference type="ChEBI" id="CHEBI:30616"/>
    </ligand>
</feature>
<feature type="domain" description="Mur ligase central" evidence="20">
    <location>
        <begin position="117"/>
        <end position="295"/>
    </location>
</feature>
<feature type="domain" description="Mur ligase C-terminal" evidence="19">
    <location>
        <begin position="318"/>
        <end position="432"/>
    </location>
</feature>
<keyword evidence="12 17" id="KW-0573">Peptidoglycan synthesis</keyword>
<gene>
    <name evidence="17" type="primary">murD</name>
    <name evidence="21" type="ORF">FYJ71_02695</name>
</gene>
<keyword evidence="17 18" id="KW-0132">Cell division</keyword>
<dbReference type="Pfam" id="PF08245">
    <property type="entry name" value="Mur_ligase_M"/>
    <property type="match status" value="1"/>
</dbReference>
<evidence type="ECO:0000259" key="19">
    <source>
        <dbReference type="Pfam" id="PF02875"/>
    </source>
</evidence>
<evidence type="ECO:0000256" key="12">
    <source>
        <dbReference type="ARBA" id="ARBA00022984"/>
    </source>
</evidence>
<reference evidence="21 22" key="1">
    <citation type="submission" date="2019-08" db="EMBL/GenBank/DDBJ databases">
        <title>In-depth cultivation of the pig gut microbiome towards novel bacterial diversity and tailored functional studies.</title>
        <authorList>
            <person name="Wylensek D."/>
            <person name="Hitch T.C.A."/>
            <person name="Clavel T."/>
        </authorList>
    </citation>
    <scope>NUCLEOTIDE SEQUENCE [LARGE SCALE GENOMIC DNA]</scope>
    <source>
        <strain evidence="21 22">WCA-SAB-591-4A-A</strain>
    </source>
</reference>
<name>A0A6N7X185_9FIRM</name>
<proteinExistence type="inferred from homology"/>
<dbReference type="InterPro" id="IPR013221">
    <property type="entry name" value="Mur_ligase_cen"/>
</dbReference>
<evidence type="ECO:0000256" key="2">
    <source>
        <dbReference type="ARBA" id="ARBA00004496"/>
    </source>
</evidence>
<keyword evidence="9 17" id="KW-0547">Nucleotide-binding</keyword>
<dbReference type="GO" id="GO:0005524">
    <property type="term" value="F:ATP binding"/>
    <property type="evidence" value="ECO:0007669"/>
    <property type="project" value="UniProtKB-UniRule"/>
</dbReference>
<evidence type="ECO:0000256" key="15">
    <source>
        <dbReference type="ARBA" id="ARBA00032324"/>
    </source>
</evidence>
<protein>
    <recommendedName>
        <fullName evidence="6 17">UDP-N-acetylmuramoylalanine--D-glutamate ligase</fullName>
        <ecNumber evidence="5 17">6.3.2.9</ecNumber>
    </recommendedName>
    <alternativeName>
        <fullName evidence="15 17">D-glutamic acid-adding enzyme</fullName>
    </alternativeName>
    <alternativeName>
        <fullName evidence="14 17">UDP-N-acetylmuramoyl-L-alanyl-D-glutamate synthetase</fullName>
    </alternativeName>
</protein>
<dbReference type="PANTHER" id="PTHR43692">
    <property type="entry name" value="UDP-N-ACETYLMURAMOYLALANINE--D-GLUTAMATE LIGASE"/>
    <property type="match status" value="1"/>
</dbReference>
<dbReference type="Pfam" id="PF02875">
    <property type="entry name" value="Mur_ligase_C"/>
    <property type="match status" value="1"/>
</dbReference>
<evidence type="ECO:0000256" key="17">
    <source>
        <dbReference type="HAMAP-Rule" id="MF_00639"/>
    </source>
</evidence>
<evidence type="ECO:0000256" key="10">
    <source>
        <dbReference type="ARBA" id="ARBA00022840"/>
    </source>
</evidence>
<dbReference type="SUPFAM" id="SSF53244">
    <property type="entry name" value="MurD-like peptide ligases, peptide-binding domain"/>
    <property type="match status" value="1"/>
</dbReference>
<dbReference type="InterPro" id="IPR005762">
    <property type="entry name" value="MurD"/>
</dbReference>
<dbReference type="SUPFAM" id="SSF53623">
    <property type="entry name" value="MurD-like peptide ligases, catalytic domain"/>
    <property type="match status" value="1"/>
</dbReference>
<evidence type="ECO:0000256" key="18">
    <source>
        <dbReference type="RuleBase" id="RU003664"/>
    </source>
</evidence>
<dbReference type="GO" id="GO:0009252">
    <property type="term" value="P:peptidoglycan biosynthetic process"/>
    <property type="evidence" value="ECO:0007669"/>
    <property type="project" value="UniProtKB-UniRule"/>
</dbReference>
<evidence type="ECO:0000256" key="13">
    <source>
        <dbReference type="ARBA" id="ARBA00023316"/>
    </source>
</evidence>
<evidence type="ECO:0000256" key="6">
    <source>
        <dbReference type="ARBA" id="ARBA00015655"/>
    </source>
</evidence>
<keyword evidence="22" id="KW-1185">Reference proteome</keyword>
<dbReference type="InterPro" id="IPR004101">
    <property type="entry name" value="Mur_ligase_C"/>
</dbReference>
<evidence type="ECO:0000259" key="20">
    <source>
        <dbReference type="Pfam" id="PF08245"/>
    </source>
</evidence>
<organism evidence="21 22">
    <name type="scientific">Peptostreptococcus porci</name>
    <dbReference type="NCBI Taxonomy" id="2652282"/>
    <lineage>
        <taxon>Bacteria</taxon>
        <taxon>Bacillati</taxon>
        <taxon>Bacillota</taxon>
        <taxon>Clostridia</taxon>
        <taxon>Peptostreptococcales</taxon>
        <taxon>Peptostreptococcaceae</taxon>
        <taxon>Peptostreptococcus</taxon>
    </lineage>
</organism>
<dbReference type="Gene3D" id="3.40.1190.10">
    <property type="entry name" value="Mur-like, catalytic domain"/>
    <property type="match status" value="1"/>
</dbReference>
<evidence type="ECO:0000256" key="8">
    <source>
        <dbReference type="ARBA" id="ARBA00022598"/>
    </source>
</evidence>
<dbReference type="EMBL" id="VUNE01000001">
    <property type="protein sequence ID" value="MST61881.1"/>
    <property type="molecule type" value="Genomic_DNA"/>
</dbReference>
<dbReference type="EC" id="6.3.2.9" evidence="5 17"/>
<dbReference type="GO" id="GO:0008360">
    <property type="term" value="P:regulation of cell shape"/>
    <property type="evidence" value="ECO:0007669"/>
    <property type="project" value="UniProtKB-KW"/>
</dbReference>
<dbReference type="RefSeq" id="WP_154537256.1">
    <property type="nucleotide sequence ID" value="NZ_JAQYHJ010000077.1"/>
</dbReference>
<dbReference type="Proteomes" id="UP000440713">
    <property type="component" value="Unassembled WGS sequence"/>
</dbReference>
<comment type="pathway">
    <text evidence="3 17 18">Cell wall biogenesis; peptidoglycan biosynthesis.</text>
</comment>
<keyword evidence="13 17" id="KW-0961">Cell wall biogenesis/degradation</keyword>
<sequence>MFGENKVLVVGLAKSGLASVKYLLECGAKVIVCDSKPEEILADTVADLKKLSNIELIIGRNPNYDEIRDVDFIVVSPGVPLELDFLVKSKENGKKIISEIELAYNVGLEKNISFVGITGTNGKTTTTSIMGEVCKAAGMETYVVGNIGNPAIEAVKNAGKGAYLVTELSSFQLESIEKFKPVVSTVLNLTEDHLNRHHTMENYASAKARIFENQTKNEICVLNYDDSITKKMATDNNSKIMFFSRKNRVENGVFLNEKNEIIFSDDGCEEYFMNAEDLSLPGGHNVENCMAVICMSLAIGIEKDVIIDVLKNFKAVEHRLEYVDTINGIDFVNDSKGTNPDSTIKAVQSYKSPIILIAGGYDKNSDFNELFEIAKINVRSVLVLGQTAELIETTARNHGIKEVIRVSTIKEAVEKSIEIANEKDVVLLSPACASWGMYNNYEERGNDFKECVRKLRG</sequence>
<evidence type="ECO:0000256" key="3">
    <source>
        <dbReference type="ARBA" id="ARBA00004752"/>
    </source>
</evidence>
<keyword evidence="7 17" id="KW-0963">Cytoplasm</keyword>
<evidence type="ECO:0000256" key="1">
    <source>
        <dbReference type="ARBA" id="ARBA00002734"/>
    </source>
</evidence>
<evidence type="ECO:0000256" key="5">
    <source>
        <dbReference type="ARBA" id="ARBA00012212"/>
    </source>
</evidence>
<dbReference type="NCBIfam" id="TIGR01087">
    <property type="entry name" value="murD"/>
    <property type="match status" value="1"/>
</dbReference>
<keyword evidence="10 17" id="KW-0067">ATP-binding</keyword>
<dbReference type="Gene3D" id="3.90.190.20">
    <property type="entry name" value="Mur ligase, C-terminal domain"/>
    <property type="match status" value="1"/>
</dbReference>
<keyword evidence="17 18" id="KW-0131">Cell cycle</keyword>
<comment type="subcellular location">
    <subcellularLocation>
        <location evidence="2 17 18">Cytoplasm</location>
    </subcellularLocation>
</comment>
<keyword evidence="8 17" id="KW-0436">Ligase</keyword>
<dbReference type="AlphaFoldDB" id="A0A6N7X185"/>
<dbReference type="UniPathway" id="UPA00219"/>
<evidence type="ECO:0000313" key="22">
    <source>
        <dbReference type="Proteomes" id="UP000440713"/>
    </source>
</evidence>
<evidence type="ECO:0000256" key="9">
    <source>
        <dbReference type="ARBA" id="ARBA00022741"/>
    </source>
</evidence>
<keyword evidence="11 17" id="KW-0133">Cell shape</keyword>
<dbReference type="GO" id="GO:0005737">
    <property type="term" value="C:cytoplasm"/>
    <property type="evidence" value="ECO:0007669"/>
    <property type="project" value="UniProtKB-SubCell"/>
</dbReference>
<dbReference type="GO" id="GO:0071555">
    <property type="term" value="P:cell wall organization"/>
    <property type="evidence" value="ECO:0007669"/>
    <property type="project" value="UniProtKB-KW"/>
</dbReference>
<dbReference type="SUPFAM" id="SSF51984">
    <property type="entry name" value="MurCD N-terminal domain"/>
    <property type="match status" value="1"/>
</dbReference>
<evidence type="ECO:0000256" key="14">
    <source>
        <dbReference type="ARBA" id="ARBA00030398"/>
    </source>
</evidence>
<comment type="similarity">
    <text evidence="4 17">Belongs to the MurCDEF family.</text>
</comment>
<dbReference type="GO" id="GO:0051301">
    <property type="term" value="P:cell division"/>
    <property type="evidence" value="ECO:0007669"/>
    <property type="project" value="UniProtKB-KW"/>
</dbReference>
<evidence type="ECO:0000256" key="4">
    <source>
        <dbReference type="ARBA" id="ARBA00010416"/>
    </source>
</evidence>
<evidence type="ECO:0000256" key="16">
    <source>
        <dbReference type="ARBA" id="ARBA00047632"/>
    </source>
</evidence>
<dbReference type="Gene3D" id="3.40.50.720">
    <property type="entry name" value="NAD(P)-binding Rossmann-like Domain"/>
    <property type="match status" value="1"/>
</dbReference>
<comment type="catalytic activity">
    <reaction evidence="16 17 18">
        <text>UDP-N-acetyl-alpha-D-muramoyl-L-alanine + D-glutamate + ATP = UDP-N-acetyl-alpha-D-muramoyl-L-alanyl-D-glutamate + ADP + phosphate + H(+)</text>
        <dbReference type="Rhea" id="RHEA:16429"/>
        <dbReference type="ChEBI" id="CHEBI:15378"/>
        <dbReference type="ChEBI" id="CHEBI:29986"/>
        <dbReference type="ChEBI" id="CHEBI:30616"/>
        <dbReference type="ChEBI" id="CHEBI:43474"/>
        <dbReference type="ChEBI" id="CHEBI:83898"/>
        <dbReference type="ChEBI" id="CHEBI:83900"/>
        <dbReference type="ChEBI" id="CHEBI:456216"/>
        <dbReference type="EC" id="6.3.2.9"/>
    </reaction>
</comment>
<dbReference type="Pfam" id="PF21799">
    <property type="entry name" value="MurD-like_N"/>
    <property type="match status" value="1"/>
</dbReference>
<comment type="caution">
    <text evidence="21">The sequence shown here is derived from an EMBL/GenBank/DDBJ whole genome shotgun (WGS) entry which is preliminary data.</text>
</comment>
<dbReference type="HAMAP" id="MF_00639">
    <property type="entry name" value="MurD"/>
    <property type="match status" value="1"/>
</dbReference>
<dbReference type="InterPro" id="IPR036565">
    <property type="entry name" value="Mur-like_cat_sf"/>
</dbReference>
<accession>A0A6N7X185</accession>